<protein>
    <submittedName>
        <fullName evidence="2">Uncharacterized protein</fullName>
    </submittedName>
</protein>
<reference evidence="2 3" key="1">
    <citation type="submission" date="2014-04" db="EMBL/GenBank/DDBJ databases">
        <authorList>
            <consortium name="DOE Joint Genome Institute"/>
            <person name="Kuo A."/>
            <person name="Tarkka M."/>
            <person name="Buscot F."/>
            <person name="Kohler A."/>
            <person name="Nagy L.G."/>
            <person name="Floudas D."/>
            <person name="Copeland A."/>
            <person name="Barry K.W."/>
            <person name="Cichocki N."/>
            <person name="Veneault-Fourrey C."/>
            <person name="LaButti K."/>
            <person name="Lindquist E.A."/>
            <person name="Lipzen A."/>
            <person name="Lundell T."/>
            <person name="Morin E."/>
            <person name="Murat C."/>
            <person name="Sun H."/>
            <person name="Tunlid A."/>
            <person name="Henrissat B."/>
            <person name="Grigoriev I.V."/>
            <person name="Hibbett D.S."/>
            <person name="Martin F."/>
            <person name="Nordberg H.P."/>
            <person name="Cantor M.N."/>
            <person name="Hua S.X."/>
        </authorList>
    </citation>
    <scope>NUCLEOTIDE SEQUENCE [LARGE SCALE GENOMIC DNA]</scope>
    <source>
        <strain evidence="2 3">F 1598</strain>
    </source>
</reference>
<proteinExistence type="predicted"/>
<feature type="transmembrane region" description="Helical" evidence="1">
    <location>
        <begin position="51"/>
        <end position="70"/>
    </location>
</feature>
<keyword evidence="1" id="KW-0472">Membrane</keyword>
<dbReference type="HOGENOM" id="CLU_1644349_0_0_1"/>
<dbReference type="AlphaFoldDB" id="A0A0C3GKL9"/>
<sequence length="161" mass="18235">MSSKGLGGGGIFTSKREGVGPGKMARIRCLFFMKYKYRTEKSMREYNDRRTIVFASYGSASSTFLLQFWLQIWRGSLYFPLPTKTICRLRGSFTPGRSSTSWSLSGIHPEVAIWHYSPGISWTQNLRTTLHLGAISANSLFTCVFERFSTPGYQEGTAFRI</sequence>
<name>A0A0C3GKL9_PILCF</name>
<dbReference type="Proteomes" id="UP000054166">
    <property type="component" value="Unassembled WGS sequence"/>
</dbReference>
<keyword evidence="1" id="KW-1133">Transmembrane helix</keyword>
<evidence type="ECO:0000313" key="2">
    <source>
        <dbReference type="EMBL" id="KIM92119.1"/>
    </source>
</evidence>
<keyword evidence="1" id="KW-0812">Transmembrane</keyword>
<keyword evidence="3" id="KW-1185">Reference proteome</keyword>
<evidence type="ECO:0000313" key="3">
    <source>
        <dbReference type="Proteomes" id="UP000054166"/>
    </source>
</evidence>
<reference evidence="3" key="2">
    <citation type="submission" date="2015-01" db="EMBL/GenBank/DDBJ databases">
        <title>Evolutionary Origins and Diversification of the Mycorrhizal Mutualists.</title>
        <authorList>
            <consortium name="DOE Joint Genome Institute"/>
            <consortium name="Mycorrhizal Genomics Consortium"/>
            <person name="Kohler A."/>
            <person name="Kuo A."/>
            <person name="Nagy L.G."/>
            <person name="Floudas D."/>
            <person name="Copeland A."/>
            <person name="Barry K.W."/>
            <person name="Cichocki N."/>
            <person name="Veneault-Fourrey C."/>
            <person name="LaButti K."/>
            <person name="Lindquist E.A."/>
            <person name="Lipzen A."/>
            <person name="Lundell T."/>
            <person name="Morin E."/>
            <person name="Murat C."/>
            <person name="Riley R."/>
            <person name="Ohm R."/>
            <person name="Sun H."/>
            <person name="Tunlid A."/>
            <person name="Henrissat B."/>
            <person name="Grigoriev I.V."/>
            <person name="Hibbett D.S."/>
            <person name="Martin F."/>
        </authorList>
    </citation>
    <scope>NUCLEOTIDE SEQUENCE [LARGE SCALE GENOMIC DNA]</scope>
    <source>
        <strain evidence="3">F 1598</strain>
    </source>
</reference>
<dbReference type="EMBL" id="KN832970">
    <property type="protein sequence ID" value="KIM92119.1"/>
    <property type="molecule type" value="Genomic_DNA"/>
</dbReference>
<evidence type="ECO:0000256" key="1">
    <source>
        <dbReference type="SAM" id="Phobius"/>
    </source>
</evidence>
<dbReference type="InParanoid" id="A0A0C3GKL9"/>
<gene>
    <name evidence="2" type="ORF">PILCRDRAFT_112491</name>
</gene>
<accession>A0A0C3GKL9</accession>
<organism evidence="2 3">
    <name type="scientific">Piloderma croceum (strain F 1598)</name>
    <dbReference type="NCBI Taxonomy" id="765440"/>
    <lineage>
        <taxon>Eukaryota</taxon>
        <taxon>Fungi</taxon>
        <taxon>Dikarya</taxon>
        <taxon>Basidiomycota</taxon>
        <taxon>Agaricomycotina</taxon>
        <taxon>Agaricomycetes</taxon>
        <taxon>Agaricomycetidae</taxon>
        <taxon>Atheliales</taxon>
        <taxon>Atheliaceae</taxon>
        <taxon>Piloderma</taxon>
    </lineage>
</organism>